<gene>
    <name evidence="2" type="ORF">C5O23_02480</name>
</gene>
<dbReference type="PROSITE" id="PS51186">
    <property type="entry name" value="GNAT"/>
    <property type="match status" value="1"/>
</dbReference>
<dbReference type="AlphaFoldDB" id="A0A2V1ILS4"/>
<dbReference type="GO" id="GO:0030649">
    <property type="term" value="P:aminoglycoside antibiotic catabolic process"/>
    <property type="evidence" value="ECO:0007669"/>
    <property type="project" value="TreeGrafter"/>
</dbReference>
<dbReference type="InterPro" id="IPR016181">
    <property type="entry name" value="Acyl_CoA_acyltransferase"/>
</dbReference>
<proteinExistence type="predicted"/>
<accession>A0A2V1ILS4</accession>
<dbReference type="Pfam" id="PF13527">
    <property type="entry name" value="Acetyltransf_9"/>
    <property type="match status" value="1"/>
</dbReference>
<dbReference type="InterPro" id="IPR051554">
    <property type="entry name" value="Acetyltransferase_Eis"/>
</dbReference>
<dbReference type="SUPFAM" id="SSF55729">
    <property type="entry name" value="Acyl-CoA N-acyltransferases (Nat)"/>
    <property type="match status" value="1"/>
</dbReference>
<feature type="domain" description="N-acetyltransferase" evidence="1">
    <location>
        <begin position="1"/>
        <end position="138"/>
    </location>
</feature>
<dbReference type="Gene3D" id="3.40.630.30">
    <property type="match status" value="1"/>
</dbReference>
<dbReference type="GO" id="GO:0034069">
    <property type="term" value="F:aminoglycoside N-acetyltransferase activity"/>
    <property type="evidence" value="ECO:0007669"/>
    <property type="project" value="TreeGrafter"/>
</dbReference>
<keyword evidence="3" id="KW-1185">Reference proteome</keyword>
<dbReference type="InterPro" id="IPR000182">
    <property type="entry name" value="GNAT_dom"/>
</dbReference>
<evidence type="ECO:0000313" key="2">
    <source>
        <dbReference type="EMBL" id="PWB03594.1"/>
    </source>
</evidence>
<protein>
    <submittedName>
        <fullName evidence="2">GNAT family N-acetyltransferase</fullName>
    </submittedName>
</protein>
<evidence type="ECO:0000313" key="3">
    <source>
        <dbReference type="Proteomes" id="UP000244905"/>
    </source>
</evidence>
<organism evidence="2 3">
    <name type="scientific">Duncaniella muris</name>
    <dbReference type="NCBI Taxonomy" id="2094150"/>
    <lineage>
        <taxon>Bacteria</taxon>
        <taxon>Pseudomonadati</taxon>
        <taxon>Bacteroidota</taxon>
        <taxon>Bacteroidia</taxon>
        <taxon>Bacteroidales</taxon>
        <taxon>Muribaculaceae</taxon>
        <taxon>Duncaniella</taxon>
    </lineage>
</organism>
<dbReference type="PANTHER" id="PTHR37817">
    <property type="entry name" value="N-ACETYLTRANSFERASE EIS"/>
    <property type="match status" value="1"/>
</dbReference>
<dbReference type="PANTHER" id="PTHR37817:SF1">
    <property type="entry name" value="N-ACETYLTRANSFERASE EIS"/>
    <property type="match status" value="1"/>
</dbReference>
<sequence>MSKRDEIKKIWLECFEDPRPYVDMYFDQVYRDDEALLLCDQSDAPVSSLMLQRYLMSFHGSEPSVSYIAGAATRRARRGQGFMSRLMQMALEESASRGDMLCTLIPASEALYFFYRRYGFSTVFFTKEQRFTAFHSFPVSGEYHLFPEETSDEVWCAFDRFQHQRKCYVLHSRRDFYNILSDLKSDGGNFVVMARDDEDRGSQIVSMAWGVVSDGLLLVKDVVGEDSDSRAAALRQLRCLYTDTPVLLLGHPDDSMGGRLMPRGMGRLVNVEKALSAIAAADPGFSCSIRVSDKLLPDYNSHTFIIKKGLCVTDDSYCGKLDFDVTVEVLTDIIFSSSAIGSIIRFPSVRPMISLMLD</sequence>
<comment type="caution">
    <text evidence="2">The sequence shown here is derived from an EMBL/GenBank/DDBJ whole genome shotgun (WGS) entry which is preliminary data.</text>
</comment>
<keyword evidence="2" id="KW-0808">Transferase</keyword>
<evidence type="ECO:0000259" key="1">
    <source>
        <dbReference type="PROSITE" id="PS51186"/>
    </source>
</evidence>
<name>A0A2V1ILS4_9BACT</name>
<dbReference type="EMBL" id="PUEC01000004">
    <property type="protein sequence ID" value="PWB03594.1"/>
    <property type="molecule type" value="Genomic_DNA"/>
</dbReference>
<reference evidence="3" key="1">
    <citation type="submission" date="2018-02" db="EMBL/GenBank/DDBJ databases">
        <authorList>
            <person name="Clavel T."/>
            <person name="Strowig T."/>
        </authorList>
    </citation>
    <scope>NUCLEOTIDE SEQUENCE [LARGE SCALE GENOMIC DNA]</scope>
    <source>
        <strain evidence="3">DSM 103720</strain>
    </source>
</reference>
<dbReference type="Proteomes" id="UP000244905">
    <property type="component" value="Unassembled WGS sequence"/>
</dbReference>
<dbReference type="RefSeq" id="WP_107031376.1">
    <property type="nucleotide sequence ID" value="NZ_PUEC01000004.1"/>
</dbReference>
<dbReference type="GeneID" id="82525214"/>